<comment type="caution">
    <text evidence="2">The sequence shown here is derived from an EMBL/GenBank/DDBJ whole genome shotgun (WGS) entry which is preliminary data.</text>
</comment>
<proteinExistence type="predicted"/>
<evidence type="ECO:0000256" key="1">
    <source>
        <dbReference type="SAM" id="Phobius"/>
    </source>
</evidence>
<dbReference type="RefSeq" id="WP_083479975.1">
    <property type="nucleotide sequence ID" value="NZ_LKET01000039.1"/>
</dbReference>
<dbReference type="EMBL" id="LKET01000039">
    <property type="protein sequence ID" value="KPU43546.1"/>
    <property type="molecule type" value="Genomic_DNA"/>
</dbReference>
<sequence>MSGVDYIVIAVCAAFIGLGIYKIRKDKKRGVKCPGCGECGGECLDK</sequence>
<dbReference type="Pfam" id="PF12669">
    <property type="entry name" value="FeoB_associated"/>
    <property type="match status" value="1"/>
</dbReference>
<name>A0A0P8WM34_9CLOT</name>
<accession>A0A0P8WM34</accession>
<evidence type="ECO:0000313" key="3">
    <source>
        <dbReference type="Proteomes" id="UP000050326"/>
    </source>
</evidence>
<evidence type="ECO:0008006" key="4">
    <source>
        <dbReference type="Google" id="ProtNLM"/>
    </source>
</evidence>
<dbReference type="STRING" id="36849.OXPF_29870"/>
<keyword evidence="1" id="KW-1133">Transmembrane helix</keyword>
<keyword evidence="1" id="KW-0812">Transmembrane</keyword>
<gene>
    <name evidence="2" type="ORF">OXPF_29870</name>
</gene>
<organism evidence="2 3">
    <name type="scientific">Oxobacter pfennigii</name>
    <dbReference type="NCBI Taxonomy" id="36849"/>
    <lineage>
        <taxon>Bacteria</taxon>
        <taxon>Bacillati</taxon>
        <taxon>Bacillota</taxon>
        <taxon>Clostridia</taxon>
        <taxon>Eubacteriales</taxon>
        <taxon>Clostridiaceae</taxon>
        <taxon>Oxobacter</taxon>
    </lineage>
</organism>
<keyword evidence="3" id="KW-1185">Reference proteome</keyword>
<reference evidence="2 3" key="1">
    <citation type="submission" date="2015-09" db="EMBL/GenBank/DDBJ databases">
        <title>Genome sequence of Oxobacter pfennigii DSM 3222.</title>
        <authorList>
            <person name="Poehlein A."/>
            <person name="Bengelsdorf F.R."/>
            <person name="Schiel-Bengelsdorf B."/>
            <person name="Duerre P."/>
            <person name="Daniel R."/>
        </authorList>
    </citation>
    <scope>NUCLEOTIDE SEQUENCE [LARGE SCALE GENOMIC DNA]</scope>
    <source>
        <strain evidence="2 3">DSM 3222</strain>
    </source>
</reference>
<dbReference type="Proteomes" id="UP000050326">
    <property type="component" value="Unassembled WGS sequence"/>
</dbReference>
<dbReference type="AlphaFoldDB" id="A0A0P8WM34"/>
<keyword evidence="1" id="KW-0472">Membrane</keyword>
<protein>
    <recommendedName>
        <fullName evidence="4">Virus attachment protein p12 family protein</fullName>
    </recommendedName>
</protein>
<evidence type="ECO:0000313" key="2">
    <source>
        <dbReference type="EMBL" id="KPU43546.1"/>
    </source>
</evidence>
<feature type="transmembrane region" description="Helical" evidence="1">
    <location>
        <begin position="6"/>
        <end position="23"/>
    </location>
</feature>